<evidence type="ECO:0000259" key="7">
    <source>
        <dbReference type="Pfam" id="PF25944"/>
    </source>
</evidence>
<proteinExistence type="inferred from homology"/>
<dbReference type="NCBIfam" id="TIGR01730">
    <property type="entry name" value="RND_mfp"/>
    <property type="match status" value="1"/>
</dbReference>
<feature type="domain" description="Multidrug resistance protein MdtA-like C-terminal permuted SH3" evidence="8">
    <location>
        <begin position="298"/>
        <end position="360"/>
    </location>
</feature>
<dbReference type="InterPro" id="IPR058624">
    <property type="entry name" value="MdtA-like_HH"/>
</dbReference>
<evidence type="ECO:0000259" key="8">
    <source>
        <dbReference type="Pfam" id="PF25967"/>
    </source>
</evidence>
<reference evidence="9 10" key="1">
    <citation type="submission" date="2021-06" db="EMBL/GenBank/DDBJ databases">
        <title>Differences between aerobic and microaerobic xylene degrading microbial communities.</title>
        <authorList>
            <person name="Banerjee S."/>
            <person name="Tancsics A."/>
        </authorList>
    </citation>
    <scope>NUCLEOTIDE SEQUENCE [LARGE SCALE GENOMIC DNA]</scope>
    <source>
        <strain evidence="9 10">MAP12</strain>
    </source>
</reference>
<feature type="domain" description="Multidrug resistance protein MdtA-like beta-barrel" evidence="7">
    <location>
        <begin position="204"/>
        <end position="295"/>
    </location>
</feature>
<dbReference type="Pfam" id="PF25917">
    <property type="entry name" value="BSH_RND"/>
    <property type="match status" value="1"/>
</dbReference>
<accession>A0ABS6MRF6</accession>
<organism evidence="9 10">
    <name type="scientific">Geopseudomonas aromaticivorans</name>
    <dbReference type="NCBI Taxonomy" id="2849492"/>
    <lineage>
        <taxon>Bacteria</taxon>
        <taxon>Pseudomonadati</taxon>
        <taxon>Pseudomonadota</taxon>
        <taxon>Gammaproteobacteria</taxon>
        <taxon>Pseudomonadales</taxon>
        <taxon>Pseudomonadaceae</taxon>
        <taxon>Geopseudomonas</taxon>
    </lineage>
</organism>
<comment type="subcellular location">
    <subcellularLocation>
        <location evidence="1">Cell inner membrane</location>
        <topology evidence="1">Lipid-anchor</topology>
    </subcellularLocation>
</comment>
<evidence type="ECO:0000256" key="1">
    <source>
        <dbReference type="ARBA" id="ARBA00004519"/>
    </source>
</evidence>
<feature type="domain" description="Multidrug resistance protein MdtA-like barrel-sandwich hybrid" evidence="6">
    <location>
        <begin position="71"/>
        <end position="200"/>
    </location>
</feature>
<dbReference type="PROSITE" id="PS51257">
    <property type="entry name" value="PROKAR_LIPOPROTEIN"/>
    <property type="match status" value="1"/>
</dbReference>
<dbReference type="Pfam" id="PF25967">
    <property type="entry name" value="RND-MFP_C"/>
    <property type="match status" value="1"/>
</dbReference>
<evidence type="ECO:0000256" key="3">
    <source>
        <dbReference type="ARBA" id="ARBA00022448"/>
    </source>
</evidence>
<name>A0ABS6MRF6_9GAMM</name>
<evidence type="ECO:0000259" key="5">
    <source>
        <dbReference type="Pfam" id="PF25876"/>
    </source>
</evidence>
<dbReference type="InterPro" id="IPR058626">
    <property type="entry name" value="MdtA-like_b-barrel"/>
</dbReference>
<keyword evidence="3" id="KW-0813">Transport</keyword>
<dbReference type="EMBL" id="JAHRGL010000001">
    <property type="protein sequence ID" value="MBV2131391.1"/>
    <property type="molecule type" value="Genomic_DNA"/>
</dbReference>
<dbReference type="Pfam" id="PF25944">
    <property type="entry name" value="Beta-barrel_RND"/>
    <property type="match status" value="1"/>
</dbReference>
<sequence>MRFKGDEPVKHKRPLRAMRIFPLAALVLLVGCGEQEQAASAPPAPEVGVFTVQARPLTLTTDLPGRTSAYRVAEVRPQVSGILQQRLFTEGSQVKKGQPLYQIDPRTYEARLSRAEANLTTAENLASRYERLLKTNAVSRQQYDDAQAAWKQAQAEVQVARIDVQYTKVLAPISGRIGRSAVTEGALVTNSQAQELATVTQLDPIYVDVNQPITKLLGLRRALESGRLQRSGEHQAEVSLTLDDGSAYPLPGTLKFSEVSVDETTGSVTLRAEFPNPERKLLPGMFVHALLKEGTQQDALLVPQQAVVRDSRGQPGVWVVKADASVELREVETLRTVGNAWLIGKGIQSGERVVTEGIQRVRSGITVKPVAASNVELAAEFGKPTDQAAN</sequence>
<dbReference type="PANTHER" id="PTHR30158">
    <property type="entry name" value="ACRA/E-RELATED COMPONENT OF DRUG EFFLUX TRANSPORTER"/>
    <property type="match status" value="1"/>
</dbReference>
<dbReference type="Pfam" id="PF25876">
    <property type="entry name" value="HH_MFP_RND"/>
    <property type="match status" value="1"/>
</dbReference>
<evidence type="ECO:0000256" key="4">
    <source>
        <dbReference type="ARBA" id="ARBA00023054"/>
    </source>
</evidence>
<dbReference type="InterPro" id="IPR058625">
    <property type="entry name" value="MdtA-like_BSH"/>
</dbReference>
<dbReference type="Proteomes" id="UP000813068">
    <property type="component" value="Unassembled WGS sequence"/>
</dbReference>
<gene>
    <name evidence="9" type="ORF">KRX52_01090</name>
</gene>
<evidence type="ECO:0000313" key="9">
    <source>
        <dbReference type="EMBL" id="MBV2131391.1"/>
    </source>
</evidence>
<dbReference type="PANTHER" id="PTHR30158:SF3">
    <property type="entry name" value="MULTIDRUG EFFLUX PUMP SUBUNIT ACRA-RELATED"/>
    <property type="match status" value="1"/>
</dbReference>
<keyword evidence="10" id="KW-1185">Reference proteome</keyword>
<dbReference type="InterPro" id="IPR006143">
    <property type="entry name" value="RND_pump_MFP"/>
</dbReference>
<comment type="caution">
    <text evidence="9">The sequence shown here is derived from an EMBL/GenBank/DDBJ whole genome shotgun (WGS) entry which is preliminary data.</text>
</comment>
<dbReference type="InterPro" id="IPR058627">
    <property type="entry name" value="MdtA-like_C"/>
</dbReference>
<evidence type="ECO:0000313" key="10">
    <source>
        <dbReference type="Proteomes" id="UP000813068"/>
    </source>
</evidence>
<protein>
    <submittedName>
        <fullName evidence="9">Efflux RND transporter periplasmic adaptor subunit</fullName>
    </submittedName>
</protein>
<feature type="domain" description="Multidrug resistance protein MdtA-like alpha-helical hairpin" evidence="5">
    <location>
        <begin position="106"/>
        <end position="167"/>
    </location>
</feature>
<evidence type="ECO:0000256" key="2">
    <source>
        <dbReference type="ARBA" id="ARBA00009477"/>
    </source>
</evidence>
<evidence type="ECO:0000259" key="6">
    <source>
        <dbReference type="Pfam" id="PF25917"/>
    </source>
</evidence>
<keyword evidence="4" id="KW-0175">Coiled coil</keyword>
<comment type="similarity">
    <text evidence="2">Belongs to the membrane fusion protein (MFP) (TC 8.A.1) family.</text>
</comment>